<evidence type="ECO:0000256" key="4">
    <source>
        <dbReference type="ARBA" id="ARBA00023136"/>
    </source>
</evidence>
<keyword evidence="8" id="KW-1185">Reference proteome</keyword>
<dbReference type="GO" id="GO:0016020">
    <property type="term" value="C:membrane"/>
    <property type="evidence" value="ECO:0007669"/>
    <property type="project" value="UniProtKB-SubCell"/>
</dbReference>
<proteinExistence type="predicted"/>
<protein>
    <submittedName>
        <fullName evidence="7">General amino acid permease</fullName>
    </submittedName>
</protein>
<dbReference type="AlphaFoldDB" id="K0KGA3"/>
<dbReference type="InterPro" id="IPR050524">
    <property type="entry name" value="APC_YAT"/>
</dbReference>
<dbReference type="eggNOG" id="KOG1286">
    <property type="taxonomic scope" value="Eukaryota"/>
</dbReference>
<feature type="domain" description="Amino acid permease/ SLC12A" evidence="6">
    <location>
        <begin position="2"/>
        <end position="272"/>
    </location>
</feature>
<evidence type="ECO:0000256" key="2">
    <source>
        <dbReference type="ARBA" id="ARBA00022692"/>
    </source>
</evidence>
<evidence type="ECO:0000256" key="5">
    <source>
        <dbReference type="SAM" id="Phobius"/>
    </source>
</evidence>
<dbReference type="HOGENOM" id="CLU_007946_8_0_1"/>
<name>K0KGA3_WICCF</name>
<evidence type="ECO:0000259" key="6">
    <source>
        <dbReference type="Pfam" id="PF00324"/>
    </source>
</evidence>
<evidence type="ECO:0000256" key="1">
    <source>
        <dbReference type="ARBA" id="ARBA00004141"/>
    </source>
</evidence>
<dbReference type="Gene3D" id="1.20.1740.10">
    <property type="entry name" value="Amino acid/polyamine transporter I"/>
    <property type="match status" value="1"/>
</dbReference>
<feature type="transmembrane region" description="Helical" evidence="5">
    <location>
        <begin position="39"/>
        <end position="59"/>
    </location>
</feature>
<dbReference type="Proteomes" id="UP000009328">
    <property type="component" value="Unassembled WGS sequence"/>
</dbReference>
<accession>K0KGA3</accession>
<keyword evidence="4 5" id="KW-0472">Membrane</keyword>
<dbReference type="EMBL" id="CAIF01000032">
    <property type="protein sequence ID" value="CCH41991.1"/>
    <property type="molecule type" value="Genomic_DNA"/>
</dbReference>
<dbReference type="Pfam" id="PF00324">
    <property type="entry name" value="AA_permease"/>
    <property type="match status" value="1"/>
</dbReference>
<keyword evidence="2 5" id="KW-0812">Transmembrane</keyword>
<evidence type="ECO:0000313" key="8">
    <source>
        <dbReference type="Proteomes" id="UP000009328"/>
    </source>
</evidence>
<reference evidence="7 8" key="1">
    <citation type="journal article" date="2012" name="Eukaryot. Cell">
        <title>Draft genome sequence of Wickerhamomyces ciferrii NRRL Y-1031 F-60-10.</title>
        <authorList>
            <person name="Schneider J."/>
            <person name="Andrea H."/>
            <person name="Blom J."/>
            <person name="Jaenicke S."/>
            <person name="Ruckert C."/>
            <person name="Schorsch C."/>
            <person name="Szczepanowski R."/>
            <person name="Farwick M."/>
            <person name="Goesmann A."/>
            <person name="Puhler A."/>
            <person name="Schaffer S."/>
            <person name="Tauch A."/>
            <person name="Kohler T."/>
            <person name="Brinkrolf K."/>
        </authorList>
    </citation>
    <scope>NUCLEOTIDE SEQUENCE [LARGE SCALE GENOMIC DNA]</scope>
    <source>
        <strain evidence="8">ATCC 14091 / BCRC 22168 / CBS 111 / JCM 3599 / NBRC 0793 / NRRL Y-1031 F-60-10</strain>
    </source>
</reference>
<evidence type="ECO:0000313" key="7">
    <source>
        <dbReference type="EMBL" id="CCH41991.1"/>
    </source>
</evidence>
<comment type="subcellular location">
    <subcellularLocation>
        <location evidence="1">Membrane</location>
        <topology evidence="1">Multi-pass membrane protein</topology>
    </subcellularLocation>
</comment>
<dbReference type="GO" id="GO:0015171">
    <property type="term" value="F:amino acid transmembrane transporter activity"/>
    <property type="evidence" value="ECO:0007669"/>
    <property type="project" value="TreeGrafter"/>
</dbReference>
<dbReference type="InParanoid" id="K0KGA3"/>
<organism evidence="7 8">
    <name type="scientific">Wickerhamomyces ciferrii (strain ATCC 14091 / BCRC 22168 / CBS 111 / JCM 3599 / NBRC 0793 / NRRL Y-1031 F-60-10)</name>
    <name type="common">Yeast</name>
    <name type="synonym">Pichia ciferrii</name>
    <dbReference type="NCBI Taxonomy" id="1206466"/>
    <lineage>
        <taxon>Eukaryota</taxon>
        <taxon>Fungi</taxon>
        <taxon>Dikarya</taxon>
        <taxon>Ascomycota</taxon>
        <taxon>Saccharomycotina</taxon>
        <taxon>Saccharomycetes</taxon>
        <taxon>Phaffomycetales</taxon>
        <taxon>Wickerhamomycetaceae</taxon>
        <taxon>Wickerhamomyces</taxon>
    </lineage>
</organism>
<feature type="transmembrane region" description="Helical" evidence="5">
    <location>
        <begin position="142"/>
        <end position="163"/>
    </location>
</feature>
<dbReference type="STRING" id="1206466.K0KGA3"/>
<dbReference type="PANTHER" id="PTHR43341">
    <property type="entry name" value="AMINO ACID PERMEASE"/>
    <property type="match status" value="1"/>
</dbReference>
<feature type="transmembrane region" description="Helical" evidence="5">
    <location>
        <begin position="245"/>
        <end position="265"/>
    </location>
</feature>
<gene>
    <name evidence="7" type="primary">AGP10</name>
    <name evidence="7" type="ORF">BN7_1530</name>
</gene>
<feature type="transmembrane region" description="Helical" evidence="5">
    <location>
        <begin position="169"/>
        <end position="195"/>
    </location>
</feature>
<sequence length="319" mass="35435">MSAMNMACLTVCGPEYLAMVAGETGQETRKVLSKSFKTVFYRLAVFYVLGSLSVGVVIASNDKTLVRLAAEGGGSNGAFLPYVIAMNNMKIKILPHIVNALCVTSAFSAGNSYTFCSTRSLLALSKNGFAPKFLQYCTKNGVPIYCVGVTFCFALLSLLQLGASTGKVLSWIINIVASAQVLNYCMMSITYLGFWRACKAQGIDRSKFKYRSWFQPYTAIFGMILTACMVGAMGYISLMPGRWDISTFLTSYLMVLLDIVVYSGYKLIKRTKMIKPEEADLFTGLDEVEQHELEYLEHREKLGLDLNPSLWQKISNWLF</sequence>
<evidence type="ECO:0000256" key="3">
    <source>
        <dbReference type="ARBA" id="ARBA00022989"/>
    </source>
</evidence>
<dbReference type="PANTHER" id="PTHR43341:SF15">
    <property type="entry name" value="GENERAL AMINO ACID PERMEASE AGP2"/>
    <property type="match status" value="1"/>
</dbReference>
<dbReference type="InterPro" id="IPR004841">
    <property type="entry name" value="AA-permease/SLC12A_dom"/>
</dbReference>
<keyword evidence="3 5" id="KW-1133">Transmembrane helix</keyword>
<comment type="caution">
    <text evidence="7">The sequence shown here is derived from an EMBL/GenBank/DDBJ whole genome shotgun (WGS) entry which is preliminary data.</text>
</comment>
<feature type="transmembrane region" description="Helical" evidence="5">
    <location>
        <begin position="216"/>
        <end position="239"/>
    </location>
</feature>